<feature type="transmembrane region" description="Helical" evidence="10">
    <location>
        <begin position="161"/>
        <end position="179"/>
    </location>
</feature>
<proteinExistence type="inferred from homology"/>
<dbReference type="PANTHER" id="PTHR43394">
    <property type="entry name" value="ATP-DEPENDENT PERMEASE MDL1, MITOCHONDRIAL"/>
    <property type="match status" value="1"/>
</dbReference>
<dbReference type="Pfam" id="PF00664">
    <property type="entry name" value="ABC_membrane"/>
    <property type="match status" value="1"/>
</dbReference>
<keyword evidence="3" id="KW-1003">Cell membrane</keyword>
<dbReference type="FunFam" id="3.40.50.300:FF:000299">
    <property type="entry name" value="ABC transporter ATP-binding protein/permease"/>
    <property type="match status" value="1"/>
</dbReference>
<dbReference type="SMART" id="SM00382">
    <property type="entry name" value="AAA"/>
    <property type="match status" value="1"/>
</dbReference>
<dbReference type="RefSeq" id="WP_163766384.1">
    <property type="nucleotide sequence ID" value="NZ_AP022598.1"/>
</dbReference>
<dbReference type="SUPFAM" id="SSF52540">
    <property type="entry name" value="P-loop containing nucleoside triphosphate hydrolases"/>
    <property type="match status" value="1"/>
</dbReference>
<accession>A0A7I7U263</accession>
<dbReference type="AlphaFoldDB" id="A0A7I7U263"/>
<dbReference type="InterPro" id="IPR003439">
    <property type="entry name" value="ABC_transporter-like_ATP-bd"/>
</dbReference>
<evidence type="ECO:0000259" key="11">
    <source>
        <dbReference type="PROSITE" id="PS50893"/>
    </source>
</evidence>
<dbReference type="InterPro" id="IPR027417">
    <property type="entry name" value="P-loop_NTPase"/>
</dbReference>
<evidence type="ECO:0000313" key="13">
    <source>
        <dbReference type="EMBL" id="BBY75480.1"/>
    </source>
</evidence>
<dbReference type="InterPro" id="IPR039421">
    <property type="entry name" value="Type_1_exporter"/>
</dbReference>
<dbReference type="EMBL" id="AP022598">
    <property type="protein sequence ID" value="BBY75480.1"/>
    <property type="molecule type" value="Genomic_DNA"/>
</dbReference>
<keyword evidence="5" id="KW-0547">Nucleotide-binding</keyword>
<dbReference type="GO" id="GO:0005886">
    <property type="term" value="C:plasma membrane"/>
    <property type="evidence" value="ECO:0007669"/>
    <property type="project" value="UniProtKB-SubCell"/>
</dbReference>
<evidence type="ECO:0000259" key="12">
    <source>
        <dbReference type="PROSITE" id="PS50929"/>
    </source>
</evidence>
<dbReference type="InterPro" id="IPR017871">
    <property type="entry name" value="ABC_transporter-like_CS"/>
</dbReference>
<dbReference type="Gene3D" id="1.20.1560.10">
    <property type="entry name" value="ABC transporter type 1, transmembrane domain"/>
    <property type="match status" value="1"/>
</dbReference>
<keyword evidence="8 10" id="KW-0472">Membrane</keyword>
<dbReference type="InterPro" id="IPR003593">
    <property type="entry name" value="AAA+_ATPase"/>
</dbReference>
<name>A0A7I7U263_MYCPF</name>
<dbReference type="Gene3D" id="3.40.50.300">
    <property type="entry name" value="P-loop containing nucleotide triphosphate hydrolases"/>
    <property type="match status" value="1"/>
</dbReference>
<feature type="transmembrane region" description="Helical" evidence="10">
    <location>
        <begin position="45"/>
        <end position="66"/>
    </location>
</feature>
<dbReference type="CDD" id="cd18550">
    <property type="entry name" value="ABC_6TM_exporter_like"/>
    <property type="match status" value="1"/>
</dbReference>
<evidence type="ECO:0000256" key="3">
    <source>
        <dbReference type="ARBA" id="ARBA00022475"/>
    </source>
</evidence>
<evidence type="ECO:0000256" key="2">
    <source>
        <dbReference type="ARBA" id="ARBA00022448"/>
    </source>
</evidence>
<evidence type="ECO:0000256" key="5">
    <source>
        <dbReference type="ARBA" id="ARBA00022741"/>
    </source>
</evidence>
<reference evidence="13 14" key="1">
    <citation type="journal article" date="2019" name="Emerg. Microbes Infect.">
        <title>Comprehensive subspecies identification of 175 nontuberculous mycobacteria species based on 7547 genomic profiles.</title>
        <authorList>
            <person name="Matsumoto Y."/>
            <person name="Kinjo T."/>
            <person name="Motooka D."/>
            <person name="Nabeya D."/>
            <person name="Jung N."/>
            <person name="Uechi K."/>
            <person name="Horii T."/>
            <person name="Iida T."/>
            <person name="Fujita J."/>
            <person name="Nakamura S."/>
        </authorList>
    </citation>
    <scope>NUCLEOTIDE SEQUENCE [LARGE SCALE GENOMIC DNA]</scope>
    <source>
        <strain evidence="13 14">JCM 6367</strain>
    </source>
</reference>
<feature type="domain" description="ABC transporter" evidence="11">
    <location>
        <begin position="368"/>
        <end position="621"/>
    </location>
</feature>
<dbReference type="Pfam" id="PF00005">
    <property type="entry name" value="ABC_tran"/>
    <property type="match status" value="1"/>
</dbReference>
<evidence type="ECO:0000256" key="6">
    <source>
        <dbReference type="ARBA" id="ARBA00022840"/>
    </source>
</evidence>
<keyword evidence="7 10" id="KW-1133">Transmembrane helix</keyword>
<feature type="domain" description="ABC transmembrane type-1" evidence="12">
    <location>
        <begin position="49"/>
        <end position="330"/>
    </location>
</feature>
<feature type="transmembrane region" description="Helical" evidence="10">
    <location>
        <begin position="185"/>
        <end position="203"/>
    </location>
</feature>
<comment type="subcellular location">
    <subcellularLocation>
        <location evidence="1">Cell membrane</location>
        <topology evidence="1">Multi-pass membrane protein</topology>
    </subcellularLocation>
</comment>
<protein>
    <submittedName>
        <fullName evidence="13">ABC transporter ATP-binding protein</fullName>
    </submittedName>
</protein>
<feature type="transmembrane region" description="Helical" evidence="10">
    <location>
        <begin position="78"/>
        <end position="102"/>
    </location>
</feature>
<keyword evidence="4 10" id="KW-0812">Transmembrane</keyword>
<dbReference type="PROSITE" id="PS00211">
    <property type="entry name" value="ABC_TRANSPORTER_1"/>
    <property type="match status" value="1"/>
</dbReference>
<dbReference type="PROSITE" id="PS50929">
    <property type="entry name" value="ABC_TM1F"/>
    <property type="match status" value="1"/>
</dbReference>
<dbReference type="PROSITE" id="PS50893">
    <property type="entry name" value="ABC_TRANSPORTER_2"/>
    <property type="match status" value="1"/>
</dbReference>
<organism evidence="13 14">
    <name type="scientific">Mycolicibacterium parafortuitum</name>
    <name type="common">Mycobacterium parafortuitum</name>
    <dbReference type="NCBI Taxonomy" id="39692"/>
    <lineage>
        <taxon>Bacteria</taxon>
        <taxon>Bacillati</taxon>
        <taxon>Actinomycetota</taxon>
        <taxon>Actinomycetes</taxon>
        <taxon>Mycobacteriales</taxon>
        <taxon>Mycobacteriaceae</taxon>
        <taxon>Mycolicibacterium</taxon>
    </lineage>
</organism>
<dbReference type="InterPro" id="IPR011527">
    <property type="entry name" value="ABC1_TM_dom"/>
</dbReference>
<dbReference type="GO" id="GO:0005524">
    <property type="term" value="F:ATP binding"/>
    <property type="evidence" value="ECO:0007669"/>
    <property type="project" value="UniProtKB-KW"/>
</dbReference>
<dbReference type="PANTHER" id="PTHR43394:SF1">
    <property type="entry name" value="ATP-BINDING CASSETTE SUB-FAMILY B MEMBER 10, MITOCHONDRIAL"/>
    <property type="match status" value="1"/>
</dbReference>
<dbReference type="GO" id="GO:0016887">
    <property type="term" value="F:ATP hydrolysis activity"/>
    <property type="evidence" value="ECO:0007669"/>
    <property type="project" value="InterPro"/>
</dbReference>
<evidence type="ECO:0000256" key="8">
    <source>
        <dbReference type="ARBA" id="ARBA00023136"/>
    </source>
</evidence>
<keyword evidence="2" id="KW-0813">Transport</keyword>
<comment type="similarity">
    <text evidence="9">Belongs to the ABC transporter superfamily. Lipid exporter (TC 3.A.1.106) family.</text>
</comment>
<dbReference type="SUPFAM" id="SSF90123">
    <property type="entry name" value="ABC transporter transmembrane region"/>
    <property type="match status" value="1"/>
</dbReference>
<feature type="transmembrane region" description="Helical" evidence="10">
    <location>
        <begin position="275"/>
        <end position="295"/>
    </location>
</feature>
<dbReference type="InterPro" id="IPR036640">
    <property type="entry name" value="ABC1_TM_sf"/>
</dbReference>
<evidence type="ECO:0000313" key="14">
    <source>
        <dbReference type="Proteomes" id="UP000466554"/>
    </source>
</evidence>
<keyword evidence="6 13" id="KW-0067">ATP-binding</keyword>
<evidence type="ECO:0000256" key="1">
    <source>
        <dbReference type="ARBA" id="ARBA00004651"/>
    </source>
</evidence>
<evidence type="ECO:0000256" key="10">
    <source>
        <dbReference type="SAM" id="Phobius"/>
    </source>
</evidence>
<dbReference type="GO" id="GO:0015421">
    <property type="term" value="F:ABC-type oligopeptide transporter activity"/>
    <property type="evidence" value="ECO:0007669"/>
    <property type="project" value="TreeGrafter"/>
</dbReference>
<dbReference type="Proteomes" id="UP000466554">
    <property type="component" value="Chromosome"/>
</dbReference>
<gene>
    <name evidence="13" type="ORF">MPRF_23790</name>
</gene>
<evidence type="ECO:0000256" key="4">
    <source>
        <dbReference type="ARBA" id="ARBA00022692"/>
    </source>
</evidence>
<evidence type="ECO:0000256" key="9">
    <source>
        <dbReference type="ARBA" id="ARBA00061644"/>
    </source>
</evidence>
<evidence type="ECO:0000256" key="7">
    <source>
        <dbReference type="ARBA" id="ARBA00022989"/>
    </source>
</evidence>
<sequence length="659" mass="70074">MSLETVARQSLYRQTHARSGDLHALTDRRLLRRIWRFAARHHRRLRVFLAVSVAGAVLTVATPLLAGRVVDEITGAGSASVVVLLAAVIAAVALAEAAVALLTRWLSATIGEGLILDLRTAVFDHVQRMPVAFFTRTRTGALVSRLGNDVMGAQRAFSDTLSGVVSNIVTLTLTLAVMLSISWQITVASLAVLPLFLIPARRIGSAMARLSREAAAHNATMNTQMTERFSAPGATLVKLFGDPAAESREFGLRAGRVRDIGVRTAMLQSTFMNSLTLMSALALALVYGLGGALAIGGHLQAGAIVSLALLLTRLYAPLTALANARVEIATALVSFERVFEVLDLVPLIRERPGAVEVPRGPDGDGVAVEFDDVHFSYPAADRVSLASLEEVAELDDRGGEEVLHGISFTAEPGQVVALVGPSGAGKSTIAALLARLYDVQSGAIRLNGTDVRDLTFASLKATVGMVTQDGHLFHESIRSNLLLAAPDATDDEIWEALRRARLDDVVAAMPDGLDTVVGERGYRLSGGQRQRLTIARVLLAAPQVVILDEATASLDSESEAAVQQALAEALAGRTSLVIAHRLSTVRAADVILVVEDGRIVERGSHDDLLARGGRYADLYRTQFGRTARRTGPHPSFCARSALSAGELTACGQWEDVLSG</sequence>